<feature type="region of interest" description="Disordered" evidence="2">
    <location>
        <begin position="513"/>
        <end position="548"/>
    </location>
</feature>
<comment type="caution">
    <text evidence="3">The sequence shown here is derived from an EMBL/GenBank/DDBJ whole genome shotgun (WGS) entry which is preliminary data.</text>
</comment>
<reference evidence="3 4" key="1">
    <citation type="journal article" date="2014" name="Genome Biol. Evol.">
        <title>The secreted proteins of Achlya hypogyna and Thraustotheca clavata identify the ancestral oomycete secretome and reveal gene acquisitions by horizontal gene transfer.</title>
        <authorList>
            <person name="Misner I."/>
            <person name="Blouin N."/>
            <person name="Leonard G."/>
            <person name="Richards T.A."/>
            <person name="Lane C.E."/>
        </authorList>
    </citation>
    <scope>NUCLEOTIDE SEQUENCE [LARGE SCALE GENOMIC DNA]</scope>
    <source>
        <strain evidence="3 4">ATCC 34112</strain>
    </source>
</reference>
<name>A0A1V9ZJX0_9STRA</name>
<keyword evidence="4" id="KW-1185">Reference proteome</keyword>
<gene>
    <name evidence="3" type="ORF">THRCLA_06755</name>
</gene>
<dbReference type="AlphaFoldDB" id="A0A1V9ZJX0"/>
<evidence type="ECO:0000313" key="3">
    <source>
        <dbReference type="EMBL" id="OQR98289.1"/>
    </source>
</evidence>
<proteinExistence type="predicted"/>
<feature type="region of interest" description="Disordered" evidence="2">
    <location>
        <begin position="425"/>
        <end position="488"/>
    </location>
</feature>
<evidence type="ECO:0000256" key="1">
    <source>
        <dbReference type="SAM" id="Coils"/>
    </source>
</evidence>
<feature type="compositionally biased region" description="Low complexity" evidence="2">
    <location>
        <begin position="426"/>
        <end position="446"/>
    </location>
</feature>
<keyword evidence="1" id="KW-0175">Coiled coil</keyword>
<sequence length="638" mass="72921">MQEVVLGALHKQHATAREAVLDICTRLVAKDEALRETMTELSMLKKEFEIRDTRMSEERKGFMMEIKQLKQNVQEKEKILSEMEMEKKLALDEIRVLKTMNKEREEFIAKKMREMQISMCAMGETTKKYESEMDDISRQKKIALEQLEQTRANCKYLDDYMTDIAKTIEILSKEVQTLEENQKECESLLVGKNNPKDKANFSAESNKAMVESLCEQVGSLQSQMINYETKIHELEKVNSQLLTDKIGLETHLQELQLDQAAQSRLVTKYQESSVCGTQTIDALQESITSICAQNDIERDDFIKQIEALSTRILELQQIHLIEINQLQENLITTQQKLQEKEIQLEEEVQSLCLTPISTTLSPVLTATSTATCQANIPNQSDMCLSCHEAPFESRITLGSTMMLSNILDSNGSSTRRKVPVHLDIDTPYPSWSTPSPSSSIVSNGTTEDSSSGDEFVPHRPNVTLGKQTGKKNKARSKGSEQSNKEFRREYKKEWYEKNREKALAKMKEYYERRKQAGTLHRRTNKSKKTNSVESSPASSCADEPMGSPANMNVLPRQAAMPSLFIHEDMPQFSPSTRPFRPRFNVYEHPPQFTPMNPYLTQQDTPFEYTNFTTRPTQAPAQNNNNNHLNLLCHVALME</sequence>
<feature type="compositionally biased region" description="Polar residues" evidence="2">
    <location>
        <begin position="529"/>
        <end position="538"/>
    </location>
</feature>
<dbReference type="EMBL" id="JNBS01001864">
    <property type="protein sequence ID" value="OQR98289.1"/>
    <property type="molecule type" value="Genomic_DNA"/>
</dbReference>
<evidence type="ECO:0000256" key="2">
    <source>
        <dbReference type="SAM" id="MobiDB-lite"/>
    </source>
</evidence>
<feature type="compositionally biased region" description="Basic residues" evidence="2">
    <location>
        <begin position="519"/>
        <end position="528"/>
    </location>
</feature>
<dbReference type="STRING" id="74557.A0A1V9ZJX0"/>
<evidence type="ECO:0000313" key="4">
    <source>
        <dbReference type="Proteomes" id="UP000243217"/>
    </source>
</evidence>
<protein>
    <submittedName>
        <fullName evidence="3">Uncharacterized protein</fullName>
    </submittedName>
</protein>
<feature type="coiled-coil region" evidence="1">
    <location>
        <begin position="126"/>
        <end position="188"/>
    </location>
</feature>
<dbReference type="Proteomes" id="UP000243217">
    <property type="component" value="Unassembled WGS sequence"/>
</dbReference>
<dbReference type="OrthoDB" id="75914at2759"/>
<organism evidence="3 4">
    <name type="scientific">Thraustotheca clavata</name>
    <dbReference type="NCBI Taxonomy" id="74557"/>
    <lineage>
        <taxon>Eukaryota</taxon>
        <taxon>Sar</taxon>
        <taxon>Stramenopiles</taxon>
        <taxon>Oomycota</taxon>
        <taxon>Saprolegniomycetes</taxon>
        <taxon>Saprolegniales</taxon>
        <taxon>Achlyaceae</taxon>
        <taxon>Thraustotheca</taxon>
    </lineage>
</organism>
<feature type="coiled-coil region" evidence="1">
    <location>
        <begin position="59"/>
        <end position="93"/>
    </location>
</feature>
<accession>A0A1V9ZJX0</accession>